<dbReference type="AlphaFoldDB" id="A0AAP0QG19"/>
<evidence type="ECO:0000313" key="2">
    <source>
        <dbReference type="Proteomes" id="UP001428341"/>
    </source>
</evidence>
<proteinExistence type="predicted"/>
<name>A0AAP0QG19_9ROSI</name>
<dbReference type="Proteomes" id="UP001428341">
    <property type="component" value="Unassembled WGS sequence"/>
</dbReference>
<comment type="caution">
    <text evidence="1">The sequence shown here is derived from an EMBL/GenBank/DDBJ whole genome shotgun (WGS) entry which is preliminary data.</text>
</comment>
<sequence>MPVRGNFGAKTLPVSTDDLAVNKMENDDTSIEFSWRQYLSPGRRAVVAPIFEYKHSEIWGDNNVERETTACLPKFQNTCFEIAKTNILIFRETTVCLPKFQNTCFEIAKTSILKFGETRRQAVVSRATVLSPQISECLPGGEIKNYKNIIYFSQQ</sequence>
<reference evidence="1 2" key="1">
    <citation type="submission" date="2024-05" db="EMBL/GenBank/DDBJ databases">
        <title>Haplotype-resolved chromosome-level genome assembly of Huyou (Citrus changshanensis).</title>
        <authorList>
            <person name="Miao C."/>
            <person name="Chen W."/>
            <person name="Wu Y."/>
            <person name="Wang L."/>
            <person name="Zhao S."/>
            <person name="Grierson D."/>
            <person name="Xu C."/>
            <person name="Chen K."/>
        </authorList>
    </citation>
    <scope>NUCLEOTIDE SEQUENCE [LARGE SCALE GENOMIC DNA]</scope>
    <source>
        <strain evidence="1">01-14</strain>
        <tissue evidence="1">Leaf</tissue>
    </source>
</reference>
<accession>A0AAP0QG19</accession>
<protein>
    <submittedName>
        <fullName evidence="1">Uncharacterized protein</fullName>
    </submittedName>
</protein>
<organism evidence="1 2">
    <name type="scientific">Citrus x changshan-huyou</name>
    <dbReference type="NCBI Taxonomy" id="2935761"/>
    <lineage>
        <taxon>Eukaryota</taxon>
        <taxon>Viridiplantae</taxon>
        <taxon>Streptophyta</taxon>
        <taxon>Embryophyta</taxon>
        <taxon>Tracheophyta</taxon>
        <taxon>Spermatophyta</taxon>
        <taxon>Magnoliopsida</taxon>
        <taxon>eudicotyledons</taxon>
        <taxon>Gunneridae</taxon>
        <taxon>Pentapetalae</taxon>
        <taxon>rosids</taxon>
        <taxon>malvids</taxon>
        <taxon>Sapindales</taxon>
        <taxon>Rutaceae</taxon>
        <taxon>Aurantioideae</taxon>
        <taxon>Citrus</taxon>
    </lineage>
</organism>
<keyword evidence="2" id="KW-1185">Reference proteome</keyword>
<evidence type="ECO:0000313" key="1">
    <source>
        <dbReference type="EMBL" id="KAK9193407.1"/>
    </source>
</evidence>
<dbReference type="EMBL" id="JBCGBO010000006">
    <property type="protein sequence ID" value="KAK9193407.1"/>
    <property type="molecule type" value="Genomic_DNA"/>
</dbReference>
<gene>
    <name evidence="1" type="ORF">WN944_004104</name>
</gene>